<organism evidence="2 3">
    <name type="scientific">Candidatus Regiella insecticola</name>
    <dbReference type="NCBI Taxonomy" id="138073"/>
    <lineage>
        <taxon>Bacteria</taxon>
        <taxon>Pseudomonadati</taxon>
        <taxon>Pseudomonadota</taxon>
        <taxon>Gammaproteobacteria</taxon>
        <taxon>Enterobacterales</taxon>
        <taxon>Enterobacteriaceae</taxon>
        <taxon>aphid secondary symbionts</taxon>
        <taxon>Candidatus Regiella</taxon>
    </lineage>
</organism>
<sequence length="160" mass="17800">MANNVMTNLNTVMKAGGFTGGVVSSPLSLVVDFFYRNLRKDKDKVNHELKITNRRDTEANRKVRTRMISDVETASGANFIVMSAPKNEALIENSIKDTRLPDDLVKILDAKDKTLDRTLDGAPSLSELMSSLRDNENAVSHNNFNRNVYSDSPHFLATGK</sequence>
<keyword evidence="1" id="KW-0812">Transmembrane</keyword>
<comment type="caution">
    <text evidence="2">The sequence shown here is derived from an EMBL/GenBank/DDBJ whole genome shotgun (WGS) entry which is preliminary data.</text>
</comment>
<evidence type="ECO:0000313" key="3">
    <source>
        <dbReference type="Proteomes" id="UP000504714"/>
    </source>
</evidence>
<proteinExistence type="predicted"/>
<gene>
    <name evidence="2" type="ORF">RINTU1_26960</name>
</gene>
<dbReference type="AlphaFoldDB" id="A0A6L2ZQ13"/>
<keyword evidence="1" id="KW-1133">Transmembrane helix</keyword>
<keyword evidence="1" id="KW-0472">Membrane</keyword>
<evidence type="ECO:0000313" key="2">
    <source>
        <dbReference type="EMBL" id="GFN46893.1"/>
    </source>
</evidence>
<accession>A0A6L2ZQ13</accession>
<dbReference type="Proteomes" id="UP000504714">
    <property type="component" value="Unassembled WGS sequence"/>
</dbReference>
<protein>
    <submittedName>
        <fullName evidence="2">Uncharacterized protein</fullName>
    </submittedName>
</protein>
<reference evidence="2 3" key="1">
    <citation type="submission" date="2020-06" db="EMBL/GenBank/DDBJ databases">
        <title>The genome sequence of Candidatus Regiella insecticola strain Tut.</title>
        <authorList>
            <person name="Nikoh N."/>
            <person name="Tsuchida T."/>
            <person name="Koga R."/>
            <person name="Oshima K."/>
            <person name="Hattori M."/>
            <person name="Fukatsu T."/>
        </authorList>
    </citation>
    <scope>NUCLEOTIDE SEQUENCE [LARGE SCALE GENOMIC DNA]</scope>
    <source>
        <strain evidence="2 3">Tut</strain>
    </source>
</reference>
<evidence type="ECO:0000256" key="1">
    <source>
        <dbReference type="SAM" id="Phobius"/>
    </source>
</evidence>
<feature type="transmembrane region" description="Helical" evidence="1">
    <location>
        <begin position="15"/>
        <end position="35"/>
    </location>
</feature>
<name>A0A6L2ZQ13_9ENTR</name>
<dbReference type="EMBL" id="BLXO01000006">
    <property type="protein sequence ID" value="GFN46893.1"/>
    <property type="molecule type" value="Genomic_DNA"/>
</dbReference>